<accession>A0A481YVU6</accession>
<evidence type="ECO:0000313" key="1">
    <source>
        <dbReference type="EMBL" id="QBK87027.1"/>
    </source>
</evidence>
<sequence>MLRVKQMAEQKIVDELYNKVLAAVNGKSISVGELVGVTLHAMQLVQLAPGLSGLEKKALVTGLVQRIVSDSGLLSAADAAAANLFIAVTLPTLIDTMKAIAKTGADLVRATQCCW</sequence>
<organism evidence="1">
    <name type="scientific">Marseillevirus LCMAC103</name>
    <dbReference type="NCBI Taxonomy" id="2506604"/>
    <lineage>
        <taxon>Viruses</taxon>
        <taxon>Varidnaviria</taxon>
        <taxon>Bamfordvirae</taxon>
        <taxon>Nucleocytoviricota</taxon>
        <taxon>Megaviricetes</taxon>
        <taxon>Pimascovirales</taxon>
        <taxon>Pimascovirales incertae sedis</taxon>
        <taxon>Marseilleviridae</taxon>
    </lineage>
</organism>
<gene>
    <name evidence="1" type="ORF">LCMAC103_03710</name>
</gene>
<protein>
    <submittedName>
        <fullName evidence="1">Uncharacterized protein</fullName>
    </submittedName>
</protein>
<reference evidence="1" key="1">
    <citation type="journal article" date="2019" name="MBio">
        <title>Virus Genomes from Deep Sea Sediments Expand the Ocean Megavirome and Support Independent Origins of Viral Gigantism.</title>
        <authorList>
            <person name="Backstrom D."/>
            <person name="Yutin N."/>
            <person name="Jorgensen S.L."/>
            <person name="Dharamshi J."/>
            <person name="Homa F."/>
            <person name="Zaremba-Niedwiedzka K."/>
            <person name="Spang A."/>
            <person name="Wolf Y.I."/>
            <person name="Koonin E.V."/>
            <person name="Ettema T.J."/>
        </authorList>
    </citation>
    <scope>NUCLEOTIDE SEQUENCE</scope>
</reference>
<dbReference type="EMBL" id="MK500340">
    <property type="protein sequence ID" value="QBK87027.1"/>
    <property type="molecule type" value="Genomic_DNA"/>
</dbReference>
<name>A0A481YVU6_9VIRU</name>
<proteinExistence type="predicted"/>